<keyword evidence="2" id="KW-1185">Reference proteome</keyword>
<dbReference type="EnsemblPlants" id="Solyc11g065553.1.1">
    <property type="protein sequence ID" value="Solyc11g065553.1.1.1"/>
    <property type="gene ID" value="Solyc11g065553.1"/>
</dbReference>
<organism evidence="1">
    <name type="scientific">Solanum lycopersicum</name>
    <name type="common">Tomato</name>
    <name type="synonym">Lycopersicon esculentum</name>
    <dbReference type="NCBI Taxonomy" id="4081"/>
    <lineage>
        <taxon>Eukaryota</taxon>
        <taxon>Viridiplantae</taxon>
        <taxon>Streptophyta</taxon>
        <taxon>Embryophyta</taxon>
        <taxon>Tracheophyta</taxon>
        <taxon>Spermatophyta</taxon>
        <taxon>Magnoliopsida</taxon>
        <taxon>eudicotyledons</taxon>
        <taxon>Gunneridae</taxon>
        <taxon>Pentapetalae</taxon>
        <taxon>asterids</taxon>
        <taxon>lamiids</taxon>
        <taxon>Solanales</taxon>
        <taxon>Solanaceae</taxon>
        <taxon>Solanoideae</taxon>
        <taxon>Solaneae</taxon>
        <taxon>Solanum</taxon>
        <taxon>Solanum subgen. Lycopersicon</taxon>
    </lineage>
</organism>
<reference evidence="1" key="2">
    <citation type="submission" date="2019-01" db="UniProtKB">
        <authorList>
            <consortium name="EnsemblPlants"/>
        </authorList>
    </citation>
    <scope>IDENTIFICATION</scope>
    <source>
        <strain evidence="1">cv. Heinz 1706</strain>
    </source>
</reference>
<name>A0A3Q7IYF4_SOLLC</name>
<proteinExistence type="predicted"/>
<dbReference type="Proteomes" id="UP000004994">
    <property type="component" value="Chromosome 11"/>
</dbReference>
<sequence length="9" mass="1049">MIVTLWVTS</sequence>
<evidence type="ECO:0000313" key="2">
    <source>
        <dbReference type="Proteomes" id="UP000004994"/>
    </source>
</evidence>
<reference evidence="1" key="1">
    <citation type="journal article" date="2012" name="Nature">
        <title>The tomato genome sequence provides insights into fleshy fruit evolution.</title>
        <authorList>
            <consortium name="Tomato Genome Consortium"/>
        </authorList>
    </citation>
    <scope>NUCLEOTIDE SEQUENCE [LARGE SCALE GENOMIC DNA]</scope>
    <source>
        <strain evidence="1">cv. Heinz 1706</strain>
    </source>
</reference>
<dbReference type="InParanoid" id="A0A3Q7IYF4"/>
<dbReference type="Gramene" id="Solyc11g065553.1.1">
    <property type="protein sequence ID" value="Solyc11g065553.1.1.1"/>
    <property type="gene ID" value="Solyc11g065553.1"/>
</dbReference>
<evidence type="ECO:0000313" key="1">
    <source>
        <dbReference type="EnsemblPlants" id="Solyc11g065553.1.1.1"/>
    </source>
</evidence>
<accession>A0A3Q7IYF4</accession>
<protein>
    <submittedName>
        <fullName evidence="1">Uncharacterized protein</fullName>
    </submittedName>
</protein>